<gene>
    <name evidence="7" type="ORF">ASJ35_16555</name>
    <name evidence="8" type="ORF">FYJ76_16895</name>
</gene>
<keyword evidence="5 6" id="KW-0472">Membrane</keyword>
<evidence type="ECO:0000256" key="3">
    <source>
        <dbReference type="ARBA" id="ARBA00022692"/>
    </source>
</evidence>
<evidence type="ECO:0000256" key="6">
    <source>
        <dbReference type="SAM" id="Phobius"/>
    </source>
</evidence>
<evidence type="ECO:0000256" key="4">
    <source>
        <dbReference type="ARBA" id="ARBA00022989"/>
    </source>
</evidence>
<reference evidence="7 9" key="1">
    <citation type="submission" date="2015-10" db="EMBL/GenBank/DDBJ databases">
        <title>A novel member of the family Ruminococcaceae isolated from human faeces.</title>
        <authorList>
            <person name="Shkoporov A.N."/>
            <person name="Chaplin A.V."/>
            <person name="Motuzova O.V."/>
            <person name="Kafarskaia L.I."/>
            <person name="Efimov B.A."/>
        </authorList>
    </citation>
    <scope>NUCLEOTIDE SEQUENCE [LARGE SCALE GENOMIC DNA]</scope>
    <source>
        <strain evidence="7 9">668</strain>
    </source>
</reference>
<evidence type="ECO:0000313" key="9">
    <source>
        <dbReference type="Proteomes" id="UP000053433"/>
    </source>
</evidence>
<evidence type="ECO:0000256" key="2">
    <source>
        <dbReference type="ARBA" id="ARBA00022475"/>
    </source>
</evidence>
<evidence type="ECO:0000256" key="1">
    <source>
        <dbReference type="ARBA" id="ARBA00004651"/>
    </source>
</evidence>
<reference evidence="8 10" key="2">
    <citation type="submission" date="2019-08" db="EMBL/GenBank/DDBJ databases">
        <title>In-depth cultivation of the pig gut microbiome towards novel bacterial diversity and tailored functional studies.</title>
        <authorList>
            <person name="Wylensek D."/>
            <person name="Hitch T.C.A."/>
            <person name="Clavel T."/>
        </authorList>
    </citation>
    <scope>NUCLEOTIDE SEQUENCE [LARGE SCALE GENOMIC DNA]</scope>
    <source>
        <strain evidence="8 10">WCA3-601-WT-6J</strain>
    </source>
</reference>
<dbReference type="InterPro" id="IPR002528">
    <property type="entry name" value="MATE_fam"/>
</dbReference>
<comment type="caution">
    <text evidence="7">The sequence shown here is derived from an EMBL/GenBank/DDBJ whole genome shotgun (WGS) entry which is preliminary data.</text>
</comment>
<feature type="transmembrane region" description="Helical" evidence="6">
    <location>
        <begin position="103"/>
        <end position="124"/>
    </location>
</feature>
<evidence type="ECO:0008006" key="11">
    <source>
        <dbReference type="Google" id="ProtNLM"/>
    </source>
</evidence>
<dbReference type="GO" id="GO:0015297">
    <property type="term" value="F:antiporter activity"/>
    <property type="evidence" value="ECO:0007669"/>
    <property type="project" value="InterPro"/>
</dbReference>
<evidence type="ECO:0000313" key="10">
    <source>
        <dbReference type="Proteomes" id="UP000431913"/>
    </source>
</evidence>
<dbReference type="RefSeq" id="WP_058723822.1">
    <property type="nucleotide sequence ID" value="NZ_JANGBT010000027.1"/>
</dbReference>
<dbReference type="Proteomes" id="UP000053433">
    <property type="component" value="Unassembled WGS sequence"/>
</dbReference>
<dbReference type="GO" id="GO:0042910">
    <property type="term" value="F:xenobiotic transmembrane transporter activity"/>
    <property type="evidence" value="ECO:0007669"/>
    <property type="project" value="InterPro"/>
</dbReference>
<dbReference type="Pfam" id="PF01554">
    <property type="entry name" value="MatE"/>
    <property type="match status" value="1"/>
</dbReference>
<keyword evidence="4 6" id="KW-1133">Transmembrane helix</keyword>
<dbReference type="EMBL" id="VUNJ01000039">
    <property type="protein sequence ID" value="MST93590.1"/>
    <property type="molecule type" value="Genomic_DNA"/>
</dbReference>
<evidence type="ECO:0000313" key="7">
    <source>
        <dbReference type="EMBL" id="KUE74914.1"/>
    </source>
</evidence>
<accession>A0A0W7TM58</accession>
<feature type="transmembrane region" description="Helical" evidence="6">
    <location>
        <begin position="70"/>
        <end position="91"/>
    </location>
</feature>
<feature type="transmembrane region" description="Helical" evidence="6">
    <location>
        <begin position="21"/>
        <end position="44"/>
    </location>
</feature>
<dbReference type="InterPro" id="IPR051327">
    <property type="entry name" value="MATE_MepA_subfamily"/>
</dbReference>
<dbReference type="EMBL" id="LMUA01000036">
    <property type="protein sequence ID" value="KUE74914.1"/>
    <property type="molecule type" value="Genomic_DNA"/>
</dbReference>
<dbReference type="Proteomes" id="UP000431913">
    <property type="component" value="Unassembled WGS sequence"/>
</dbReference>
<comment type="subcellular location">
    <subcellularLocation>
        <location evidence="1">Cell membrane</location>
        <topology evidence="1">Multi-pass membrane protein</topology>
    </subcellularLocation>
</comment>
<dbReference type="GO" id="GO:0005886">
    <property type="term" value="C:plasma membrane"/>
    <property type="evidence" value="ECO:0007669"/>
    <property type="project" value="UniProtKB-SubCell"/>
</dbReference>
<dbReference type="PANTHER" id="PTHR43823">
    <property type="entry name" value="SPORULATION PROTEIN YKVU"/>
    <property type="match status" value="1"/>
</dbReference>
<keyword evidence="3 6" id="KW-0812">Transmembrane</keyword>
<name>A0A0W7TM58_9FIRM</name>
<sequence length="140" mass="15412">MRNQMSTKLLSQKKEFLFRDAPIGNSIFSMALPTIFFMLVMVFYNMADMFFIGQMGDSAQAAAVSLTGPLFNILMAVGSMLGGGSCALITQTMGSRDSELVKLYSRLTCWGILLFGCLFTVVLLTCRTPILRETMISFGC</sequence>
<proteinExistence type="predicted"/>
<evidence type="ECO:0000313" key="8">
    <source>
        <dbReference type="EMBL" id="MST93590.1"/>
    </source>
</evidence>
<dbReference type="PANTHER" id="PTHR43823:SF3">
    <property type="entry name" value="MULTIDRUG EXPORT PROTEIN MEPA"/>
    <property type="match status" value="1"/>
</dbReference>
<protein>
    <recommendedName>
        <fullName evidence="11">MATE family efflux transporter</fullName>
    </recommendedName>
</protein>
<organism evidence="7 9">
    <name type="scientific">Ruthenibacterium lactatiformans</name>
    <dbReference type="NCBI Taxonomy" id="1550024"/>
    <lineage>
        <taxon>Bacteria</taxon>
        <taxon>Bacillati</taxon>
        <taxon>Bacillota</taxon>
        <taxon>Clostridia</taxon>
        <taxon>Eubacteriales</taxon>
        <taxon>Oscillospiraceae</taxon>
        <taxon>Ruthenibacterium</taxon>
    </lineage>
</organism>
<dbReference type="AlphaFoldDB" id="A0A0W7TM58"/>
<keyword evidence="2" id="KW-1003">Cell membrane</keyword>
<evidence type="ECO:0000256" key="5">
    <source>
        <dbReference type="ARBA" id="ARBA00023136"/>
    </source>
</evidence>